<dbReference type="PIRSF" id="PIRSF029008">
    <property type="entry name" value="MecA"/>
    <property type="match status" value="1"/>
</dbReference>
<proteinExistence type="inferred from homology"/>
<dbReference type="PANTHER" id="PTHR39161:SF2">
    <property type="entry name" value="ADAPTER PROTEIN MECA 2"/>
    <property type="match status" value="1"/>
</dbReference>
<name>A0A1H9PC92_9BACI</name>
<accession>A0A1H9PC92</accession>
<dbReference type="AlphaFoldDB" id="A0A1H9PC92"/>
<dbReference type="EMBL" id="FOGT01000001">
    <property type="protein sequence ID" value="SER45193.1"/>
    <property type="molecule type" value="Genomic_DNA"/>
</dbReference>
<dbReference type="Proteomes" id="UP000198571">
    <property type="component" value="Unassembled WGS sequence"/>
</dbReference>
<gene>
    <name evidence="3" type="ORF">SAMN05518684_101219</name>
</gene>
<dbReference type="Pfam" id="PF05389">
    <property type="entry name" value="MecA"/>
    <property type="match status" value="1"/>
</dbReference>
<dbReference type="STRING" id="1601833.SAMN05518684_101219"/>
<organism evidence="3 4">
    <name type="scientific">Salipaludibacillus aurantiacus</name>
    <dbReference type="NCBI Taxonomy" id="1601833"/>
    <lineage>
        <taxon>Bacteria</taxon>
        <taxon>Bacillati</taxon>
        <taxon>Bacillota</taxon>
        <taxon>Bacilli</taxon>
        <taxon>Bacillales</taxon>
        <taxon>Bacillaceae</taxon>
    </lineage>
</organism>
<dbReference type="Gene3D" id="3.30.70.1950">
    <property type="match status" value="1"/>
</dbReference>
<evidence type="ECO:0000256" key="2">
    <source>
        <dbReference type="ARBA" id="ARBA00011738"/>
    </source>
</evidence>
<dbReference type="PANTHER" id="PTHR39161">
    <property type="entry name" value="ADAPTER PROTEIN MECA"/>
    <property type="match status" value="1"/>
</dbReference>
<protein>
    <submittedName>
        <fullName evidence="3">Adapter protein MecA 1/2</fullName>
    </submittedName>
</protein>
<comment type="subunit">
    <text evidence="2">Homodimer.</text>
</comment>
<dbReference type="RefSeq" id="WP_177174142.1">
    <property type="nucleotide sequence ID" value="NZ_FOGT01000001.1"/>
</dbReference>
<keyword evidence="4" id="KW-1185">Reference proteome</keyword>
<comment type="similarity">
    <text evidence="1">Belongs to the MecA family.</text>
</comment>
<dbReference type="InterPro" id="IPR008681">
    <property type="entry name" value="Neg-reg_MecA"/>
</dbReference>
<sequence>MRLERLAYDKMKIFLTYEDLEKRGITTDKTWAEVPVIDEMFQDMITEASEELNFDPDGPVVVEVFSIPAQGLVIIVTKTEESLDDFEEPVIEWQIGLDQPEEALIFEFSDIEHVIQLSKVLHCQQISEGALYHYKGSYFLKFEKEDFLPEYRKILTSVIREYANKSEISPYVLEEYGKIIFNSMAVKNLNNYFS</sequence>
<evidence type="ECO:0000256" key="1">
    <source>
        <dbReference type="ARBA" id="ARBA00005397"/>
    </source>
</evidence>
<evidence type="ECO:0000313" key="3">
    <source>
        <dbReference type="EMBL" id="SER45193.1"/>
    </source>
</evidence>
<evidence type="ECO:0000313" key="4">
    <source>
        <dbReference type="Proteomes" id="UP000198571"/>
    </source>
</evidence>
<dbReference type="InterPro" id="IPR038471">
    <property type="entry name" value="MecA_C_sf"/>
</dbReference>
<reference evidence="4" key="1">
    <citation type="submission" date="2016-10" db="EMBL/GenBank/DDBJ databases">
        <authorList>
            <person name="Varghese N."/>
            <person name="Submissions S."/>
        </authorList>
    </citation>
    <scope>NUCLEOTIDE SEQUENCE [LARGE SCALE GENOMIC DNA]</scope>
    <source>
        <strain evidence="4">S9</strain>
    </source>
</reference>